<reference evidence="8 9" key="1">
    <citation type="journal article" date="2016" name="Genome Biol. Evol.">
        <title>Divergent and convergent evolution of fungal pathogenicity.</title>
        <authorList>
            <person name="Shang Y."/>
            <person name="Xiao G."/>
            <person name="Zheng P."/>
            <person name="Cen K."/>
            <person name="Zhan S."/>
            <person name="Wang C."/>
        </authorList>
    </citation>
    <scope>NUCLEOTIDE SEQUENCE [LARGE SCALE GENOMIC DNA]</scope>
    <source>
        <strain evidence="8 9">ARSEF 2679</strain>
    </source>
</reference>
<dbReference type="EMBL" id="AZHB01000002">
    <property type="protein sequence ID" value="OAA72194.1"/>
    <property type="molecule type" value="Genomic_DNA"/>
</dbReference>
<feature type="region of interest" description="Disordered" evidence="6">
    <location>
        <begin position="296"/>
        <end position="323"/>
    </location>
</feature>
<protein>
    <submittedName>
        <fullName evidence="8">Zinc finger, C2H2-type/integrase, DNA-binding protein</fullName>
    </submittedName>
</protein>
<evidence type="ECO:0000313" key="9">
    <source>
        <dbReference type="Proteomes" id="UP000076744"/>
    </source>
</evidence>
<dbReference type="GO" id="GO:0005634">
    <property type="term" value="C:nucleus"/>
    <property type="evidence" value="ECO:0007669"/>
    <property type="project" value="TreeGrafter"/>
</dbReference>
<gene>
    <name evidence="8" type="ORF">ISF_01267</name>
</gene>
<feature type="compositionally biased region" description="Polar residues" evidence="6">
    <location>
        <begin position="144"/>
        <end position="164"/>
    </location>
</feature>
<dbReference type="OrthoDB" id="8922241at2759"/>
<feature type="domain" description="C2H2-type" evidence="7">
    <location>
        <begin position="276"/>
        <end position="303"/>
    </location>
</feature>
<keyword evidence="3 5" id="KW-0863">Zinc-finger</keyword>
<dbReference type="AlphaFoldDB" id="A0A162LL43"/>
<dbReference type="GO" id="GO:0000981">
    <property type="term" value="F:DNA-binding transcription factor activity, RNA polymerase II-specific"/>
    <property type="evidence" value="ECO:0007669"/>
    <property type="project" value="TreeGrafter"/>
</dbReference>
<dbReference type="GeneID" id="30017559"/>
<dbReference type="SMART" id="SM00355">
    <property type="entry name" value="ZnF_C2H2"/>
    <property type="match status" value="2"/>
</dbReference>
<dbReference type="PROSITE" id="PS00028">
    <property type="entry name" value="ZINC_FINGER_C2H2_1"/>
    <property type="match status" value="1"/>
</dbReference>
<proteinExistence type="predicted"/>
<evidence type="ECO:0000256" key="5">
    <source>
        <dbReference type="PROSITE-ProRule" id="PRU00042"/>
    </source>
</evidence>
<dbReference type="InterPro" id="IPR036236">
    <property type="entry name" value="Znf_C2H2_sf"/>
</dbReference>
<feature type="compositionally biased region" description="Polar residues" evidence="6">
    <location>
        <begin position="41"/>
        <end position="82"/>
    </location>
</feature>
<dbReference type="Proteomes" id="UP000076744">
    <property type="component" value="Unassembled WGS sequence"/>
</dbReference>
<dbReference type="FunFam" id="3.30.160.60:FF:001781">
    <property type="entry name" value="zinc finger protein 496 isoform X2"/>
    <property type="match status" value="1"/>
</dbReference>
<feature type="region of interest" description="Disordered" evidence="6">
    <location>
        <begin position="1"/>
        <end position="104"/>
    </location>
</feature>
<feature type="compositionally biased region" description="Low complexity" evidence="6">
    <location>
        <begin position="23"/>
        <end position="40"/>
    </location>
</feature>
<keyword evidence="4" id="KW-0862">Zinc</keyword>
<dbReference type="PANTHER" id="PTHR14196">
    <property type="entry name" value="ODD-SKIPPED - RELATED"/>
    <property type="match status" value="1"/>
</dbReference>
<dbReference type="RefSeq" id="XP_018707640.1">
    <property type="nucleotide sequence ID" value="XM_018844874.1"/>
</dbReference>
<evidence type="ECO:0000256" key="6">
    <source>
        <dbReference type="SAM" id="MobiDB-lite"/>
    </source>
</evidence>
<dbReference type="FunFam" id="3.30.160.60:FF:000065">
    <property type="entry name" value="B-cell CLL/lymphoma 6, member B"/>
    <property type="match status" value="1"/>
</dbReference>
<evidence type="ECO:0000256" key="4">
    <source>
        <dbReference type="ARBA" id="ARBA00022833"/>
    </source>
</evidence>
<comment type="caution">
    <text evidence="8">The sequence shown here is derived from an EMBL/GenBank/DDBJ whole genome shotgun (WGS) entry which is preliminary data.</text>
</comment>
<name>A0A162LL43_CORFA</name>
<evidence type="ECO:0000256" key="2">
    <source>
        <dbReference type="ARBA" id="ARBA00022737"/>
    </source>
</evidence>
<sequence>MNSYTFSGASMPSNASNTGSMPNSGASGASWSGSWSSNSNYPQGQQGLPTSPYSRHSISSAGNPANDNAMSFSNPRTTQSPVTGPDGLSASPYDQSQQHYAHSMATAAPQHPGLMATSSQPPAQSPLSAHSDAYTHAYAPTHTRPGSNPSYYASSGHSQFSSYAPPQHSPTQPSPTTGSPGGRGIGSLPSNLNYRYGTYGQSLPVMSNMHHPGGQMSMIPGMSQHQGYGSQMVYPHAAAPQPRSERPFRCDQCVQSFSRNHDLKRHKRIHLPIKPFPCNYCSKSFSRKDALKRHRLVKGCETRSQQNGEQNDDSRRAGDRPRD</sequence>
<dbReference type="InterPro" id="IPR050717">
    <property type="entry name" value="C2H2-ZF_Transcription_Reg"/>
</dbReference>
<keyword evidence="8" id="KW-0238">DNA-binding</keyword>
<feature type="compositionally biased region" description="Basic and acidic residues" evidence="6">
    <location>
        <begin position="312"/>
        <end position="323"/>
    </location>
</feature>
<dbReference type="GO" id="GO:0000977">
    <property type="term" value="F:RNA polymerase II transcription regulatory region sequence-specific DNA binding"/>
    <property type="evidence" value="ECO:0007669"/>
    <property type="project" value="TreeGrafter"/>
</dbReference>
<keyword evidence="2" id="KW-0677">Repeat</keyword>
<evidence type="ECO:0000259" key="7">
    <source>
        <dbReference type="PROSITE" id="PS50157"/>
    </source>
</evidence>
<feature type="compositionally biased region" description="Polar residues" evidence="6">
    <location>
        <begin position="1"/>
        <end position="22"/>
    </location>
</feature>
<dbReference type="InterPro" id="IPR013087">
    <property type="entry name" value="Znf_C2H2_type"/>
</dbReference>
<feature type="region of interest" description="Disordered" evidence="6">
    <location>
        <begin position="138"/>
        <end position="189"/>
    </location>
</feature>
<accession>A0A162LL43</accession>
<evidence type="ECO:0000313" key="8">
    <source>
        <dbReference type="EMBL" id="OAA72194.1"/>
    </source>
</evidence>
<feature type="compositionally biased region" description="Low complexity" evidence="6">
    <location>
        <begin position="165"/>
        <end position="178"/>
    </location>
</feature>
<organism evidence="8 9">
    <name type="scientific">Cordyceps fumosorosea (strain ARSEF 2679)</name>
    <name type="common">Isaria fumosorosea</name>
    <dbReference type="NCBI Taxonomy" id="1081104"/>
    <lineage>
        <taxon>Eukaryota</taxon>
        <taxon>Fungi</taxon>
        <taxon>Dikarya</taxon>
        <taxon>Ascomycota</taxon>
        <taxon>Pezizomycotina</taxon>
        <taxon>Sordariomycetes</taxon>
        <taxon>Hypocreomycetidae</taxon>
        <taxon>Hypocreales</taxon>
        <taxon>Cordycipitaceae</taxon>
        <taxon>Cordyceps</taxon>
    </lineage>
</organism>
<evidence type="ECO:0000256" key="1">
    <source>
        <dbReference type="ARBA" id="ARBA00022723"/>
    </source>
</evidence>
<evidence type="ECO:0000256" key="3">
    <source>
        <dbReference type="ARBA" id="ARBA00022771"/>
    </source>
</evidence>
<keyword evidence="1" id="KW-0479">Metal-binding</keyword>
<feature type="domain" description="C2H2-type" evidence="7">
    <location>
        <begin position="248"/>
        <end position="275"/>
    </location>
</feature>
<dbReference type="PROSITE" id="PS50157">
    <property type="entry name" value="ZINC_FINGER_C2H2_2"/>
    <property type="match status" value="2"/>
</dbReference>
<dbReference type="GO" id="GO:0008270">
    <property type="term" value="F:zinc ion binding"/>
    <property type="evidence" value="ECO:0007669"/>
    <property type="project" value="UniProtKB-KW"/>
</dbReference>
<dbReference type="Gene3D" id="3.30.160.60">
    <property type="entry name" value="Classic Zinc Finger"/>
    <property type="match status" value="2"/>
</dbReference>
<dbReference type="STRING" id="1081104.A0A162LL43"/>
<dbReference type="SUPFAM" id="SSF57667">
    <property type="entry name" value="beta-beta-alpha zinc fingers"/>
    <property type="match status" value="1"/>
</dbReference>
<keyword evidence="9" id="KW-1185">Reference proteome</keyword>
<dbReference type="Pfam" id="PF00096">
    <property type="entry name" value="zf-C2H2"/>
    <property type="match status" value="2"/>
</dbReference>
<dbReference type="PANTHER" id="PTHR14196:SF12">
    <property type="entry name" value="ZINC FINGER PROTEIN 208-LIKE"/>
    <property type="match status" value="1"/>
</dbReference>